<protein>
    <recommendedName>
        <fullName evidence="3">DUF2059 domain-containing protein</fullName>
    </recommendedName>
</protein>
<evidence type="ECO:0008006" key="3">
    <source>
        <dbReference type="Google" id="ProtNLM"/>
    </source>
</evidence>
<evidence type="ECO:0000313" key="2">
    <source>
        <dbReference type="Proteomes" id="UP000662888"/>
    </source>
</evidence>
<reference evidence="1 2" key="1">
    <citation type="submission" date="2020-11" db="EMBL/GenBank/DDBJ databases">
        <authorList>
            <person name="Sun Q."/>
        </authorList>
    </citation>
    <scope>NUCLEOTIDE SEQUENCE [LARGE SCALE GENOMIC DNA]</scope>
    <source>
        <strain evidence="1 2">P8398</strain>
    </source>
</reference>
<gene>
    <name evidence="1" type="ORF">IV454_16700</name>
</gene>
<proteinExistence type="predicted"/>
<sequence length="197" mass="21108">MNSPYKACLLRTPRSSPGISALSGRHIATLLLPAALLLGGAAQAQTVTAATAAVFSKPALLGVQLSMKAGAKQGKVTADQLKCVQGLDPASFDEVYKQLLLANLDSKELIRIQSFLTKSVGKKFAKHGYLGVYAAAGEPLPEALPRFTEDEMVDFEQFRTSSAGEKLVTNRILEAPAARTILNERIEKVLEVCIPQQ</sequence>
<keyword evidence="2" id="KW-1185">Reference proteome</keyword>
<accession>A0AA49AB66</accession>
<dbReference type="RefSeq" id="WP_206092462.1">
    <property type="nucleotide sequence ID" value="NZ_CP065053.1"/>
</dbReference>
<dbReference type="Proteomes" id="UP000662888">
    <property type="component" value="Chromosome"/>
</dbReference>
<organism evidence="1 2">
    <name type="scientific">Massilia antarctica</name>
    <dbReference type="NCBI Taxonomy" id="2765360"/>
    <lineage>
        <taxon>Bacteria</taxon>
        <taxon>Pseudomonadati</taxon>
        <taxon>Pseudomonadota</taxon>
        <taxon>Betaproteobacteria</taxon>
        <taxon>Burkholderiales</taxon>
        <taxon>Oxalobacteraceae</taxon>
        <taxon>Telluria group</taxon>
        <taxon>Massilia</taxon>
    </lineage>
</organism>
<dbReference type="EMBL" id="CP065053">
    <property type="protein sequence ID" value="QPI52981.1"/>
    <property type="molecule type" value="Genomic_DNA"/>
</dbReference>
<name>A0AA49AB66_9BURK</name>
<evidence type="ECO:0000313" key="1">
    <source>
        <dbReference type="EMBL" id="QPI52981.1"/>
    </source>
</evidence>